<sequence length="291" mass="32945">MTNRKSLLTVIGFLSGLFTILAQTPDVIRAEYMLMPKNKSDAQLSRVKLLVNFPISVGDSNNIVIGSEYNRLAYDLQRELPFSSAGLKQFHVLDLNMAYVLQFKPEWRFIGVLTPRLASTLTDPLENGDFSVNATVGFLKEKKSVEKPMKLVLGIAYNSTVALRIPLPIVYYEKRFRPDWSYVVGIPKTALKYHLSEKHQFQGEFIFDGYYVNLQSNIVLPNTVTASSVSSSAGLITFGYQYKLAKSTFLYGYVGHTVFQDGVLRDEERNDIFTLNDDPSFYLRTGFRIGI</sequence>
<dbReference type="InterPro" id="IPR046235">
    <property type="entry name" value="DUF6268"/>
</dbReference>
<dbReference type="KEGG" id="emar:D1013_16025"/>
<dbReference type="AlphaFoldDB" id="A0A3G2L953"/>
<keyword evidence="3" id="KW-1185">Reference proteome</keyword>
<evidence type="ECO:0000313" key="2">
    <source>
        <dbReference type="EMBL" id="AYN68779.1"/>
    </source>
</evidence>
<dbReference type="Pfam" id="PF19783">
    <property type="entry name" value="DUF6268"/>
    <property type="match status" value="1"/>
</dbReference>
<accession>A0A3G2L953</accession>
<dbReference type="RefSeq" id="WP_121849791.1">
    <property type="nucleotide sequence ID" value="NZ_CP032050.1"/>
</dbReference>
<evidence type="ECO:0000313" key="3">
    <source>
        <dbReference type="Proteomes" id="UP000276309"/>
    </source>
</evidence>
<gene>
    <name evidence="2" type="ORF">D1013_16025</name>
</gene>
<protein>
    <recommendedName>
        <fullName evidence="1">DUF6268 domain-containing protein</fullName>
    </recommendedName>
</protein>
<dbReference type="EMBL" id="CP032050">
    <property type="protein sequence ID" value="AYN68779.1"/>
    <property type="molecule type" value="Genomic_DNA"/>
</dbReference>
<feature type="domain" description="DUF6268" evidence="1">
    <location>
        <begin position="38"/>
        <end position="289"/>
    </location>
</feature>
<reference evidence="2 3" key="1">
    <citation type="submission" date="2018-08" db="EMBL/GenBank/DDBJ databases">
        <title>The reduced genetic potential of extracellular carbohydrate catabolism in Euzebyella marina RN62, a Flavobacteriia bacterium isolated from the hadal water.</title>
        <authorList>
            <person name="Xue C."/>
        </authorList>
    </citation>
    <scope>NUCLEOTIDE SEQUENCE [LARGE SCALE GENOMIC DNA]</scope>
    <source>
        <strain evidence="2 3">RN62</strain>
    </source>
</reference>
<name>A0A3G2L953_9FLAO</name>
<organism evidence="2 3">
    <name type="scientific">Euzebyella marina</name>
    <dbReference type="NCBI Taxonomy" id="1761453"/>
    <lineage>
        <taxon>Bacteria</taxon>
        <taxon>Pseudomonadati</taxon>
        <taxon>Bacteroidota</taxon>
        <taxon>Flavobacteriia</taxon>
        <taxon>Flavobacteriales</taxon>
        <taxon>Flavobacteriaceae</taxon>
        <taxon>Euzebyella</taxon>
    </lineage>
</organism>
<proteinExistence type="predicted"/>
<dbReference type="OrthoDB" id="1114906at2"/>
<dbReference type="Proteomes" id="UP000276309">
    <property type="component" value="Chromosome"/>
</dbReference>
<evidence type="ECO:0000259" key="1">
    <source>
        <dbReference type="Pfam" id="PF19783"/>
    </source>
</evidence>